<keyword evidence="8" id="KW-1185">Reference proteome</keyword>
<reference evidence="7 8" key="1">
    <citation type="submission" date="2016-10" db="EMBL/GenBank/DDBJ databases">
        <authorList>
            <person name="de Groot N.N."/>
        </authorList>
    </citation>
    <scope>NUCLEOTIDE SEQUENCE [LARGE SCALE GENOMIC DNA]</scope>
    <source>
        <strain evidence="7 8">EP1-55-1</strain>
    </source>
</reference>
<evidence type="ECO:0000256" key="3">
    <source>
        <dbReference type="ARBA" id="ARBA00022679"/>
    </source>
</evidence>
<gene>
    <name evidence="7" type="ORF">SAMN05216234_1536</name>
</gene>
<dbReference type="OrthoDB" id="9799147at2"/>
<dbReference type="SUPFAM" id="SSF55729">
    <property type="entry name" value="Acyl-CoA N-acyltransferases (Nat)"/>
    <property type="match status" value="1"/>
</dbReference>
<evidence type="ECO:0000256" key="4">
    <source>
        <dbReference type="ARBA" id="ARBA00023315"/>
    </source>
</evidence>
<comment type="catalytic activity">
    <reaction evidence="5">
        <text>glycyl-tRNA(Gly) + acetyl-CoA = N-acetylglycyl-tRNA(Gly) + CoA + H(+)</text>
        <dbReference type="Rhea" id="RHEA:81867"/>
        <dbReference type="Rhea" id="RHEA-COMP:9683"/>
        <dbReference type="Rhea" id="RHEA-COMP:19766"/>
        <dbReference type="ChEBI" id="CHEBI:15378"/>
        <dbReference type="ChEBI" id="CHEBI:57287"/>
        <dbReference type="ChEBI" id="CHEBI:57288"/>
        <dbReference type="ChEBI" id="CHEBI:78522"/>
        <dbReference type="ChEBI" id="CHEBI:232036"/>
    </reaction>
</comment>
<evidence type="ECO:0000256" key="1">
    <source>
        <dbReference type="ARBA" id="ARBA00022491"/>
    </source>
</evidence>
<keyword evidence="4" id="KW-0012">Acyltransferase</keyword>
<dbReference type="RefSeq" id="WP_092914020.1">
    <property type="nucleotide sequence ID" value="NZ_FOXB01000053.1"/>
</dbReference>
<accession>A0A1I5U2X3</accession>
<dbReference type="GO" id="GO:0016747">
    <property type="term" value="F:acyltransferase activity, transferring groups other than amino-acyl groups"/>
    <property type="evidence" value="ECO:0007669"/>
    <property type="project" value="InterPro"/>
</dbReference>
<dbReference type="InterPro" id="IPR016181">
    <property type="entry name" value="Acyl_CoA_acyltransferase"/>
</dbReference>
<dbReference type="PANTHER" id="PTHR36449:SF1">
    <property type="entry name" value="ACETYLTRANSFERASE"/>
    <property type="match status" value="1"/>
</dbReference>
<keyword evidence="1" id="KW-0678">Repressor</keyword>
<dbReference type="Proteomes" id="UP000199227">
    <property type="component" value="Unassembled WGS sequence"/>
</dbReference>
<dbReference type="InterPro" id="IPR000182">
    <property type="entry name" value="GNAT_dom"/>
</dbReference>
<protein>
    <submittedName>
        <fullName evidence="7">Acetyltransferase (GNAT) domain-containing protein</fullName>
    </submittedName>
</protein>
<dbReference type="Gene3D" id="3.40.630.30">
    <property type="match status" value="1"/>
</dbReference>
<keyword evidence="3 7" id="KW-0808">Transferase</keyword>
<sequence>MPSLVALSDIPRSKFDRLKQKFSCKNPDLEKYIKQFAYSHQKEGLFQTYFYVDDNDNFLGYISVAVATIERTKFADELDISYSMKYSIPAIKITRLCVFNGLCNKGVGTILMTFANILALVQQKKIGCRALIVDSKPEAVEFYKRFNFVEINKEENSDTIFMVNDIGRADVLGKAVDKMITFCKIFGQDDLVEILRK</sequence>
<dbReference type="EMBL" id="FOXB01000053">
    <property type="protein sequence ID" value="SFP89217.1"/>
    <property type="molecule type" value="Genomic_DNA"/>
</dbReference>
<evidence type="ECO:0000313" key="7">
    <source>
        <dbReference type="EMBL" id="SFP89217.1"/>
    </source>
</evidence>
<evidence type="ECO:0000313" key="8">
    <source>
        <dbReference type="Proteomes" id="UP000199227"/>
    </source>
</evidence>
<evidence type="ECO:0000259" key="6">
    <source>
        <dbReference type="Pfam" id="PF13673"/>
    </source>
</evidence>
<evidence type="ECO:0000256" key="5">
    <source>
        <dbReference type="ARBA" id="ARBA00049880"/>
    </source>
</evidence>
<feature type="domain" description="N-acetyltransferase" evidence="6">
    <location>
        <begin position="92"/>
        <end position="163"/>
    </location>
</feature>
<dbReference type="Pfam" id="PF13673">
    <property type="entry name" value="Acetyltransf_10"/>
    <property type="match status" value="1"/>
</dbReference>
<evidence type="ECO:0000256" key="2">
    <source>
        <dbReference type="ARBA" id="ARBA00022649"/>
    </source>
</evidence>
<keyword evidence="2" id="KW-1277">Toxin-antitoxin system</keyword>
<dbReference type="STRING" id="223786.SAMN05216234_1536"/>
<organism evidence="7 8">
    <name type="scientific">Hydrogenimonas thermophila</name>
    <dbReference type="NCBI Taxonomy" id="223786"/>
    <lineage>
        <taxon>Bacteria</taxon>
        <taxon>Pseudomonadati</taxon>
        <taxon>Campylobacterota</taxon>
        <taxon>Epsilonproteobacteria</taxon>
        <taxon>Campylobacterales</taxon>
        <taxon>Hydrogenimonadaceae</taxon>
        <taxon>Hydrogenimonas</taxon>
    </lineage>
</organism>
<proteinExistence type="predicted"/>
<dbReference type="AlphaFoldDB" id="A0A1I5U2X3"/>
<name>A0A1I5U2X3_9BACT</name>
<dbReference type="PANTHER" id="PTHR36449">
    <property type="entry name" value="ACETYLTRANSFERASE-RELATED"/>
    <property type="match status" value="1"/>
</dbReference>